<keyword evidence="3" id="KW-1185">Reference proteome</keyword>
<feature type="signal peptide" evidence="1">
    <location>
        <begin position="1"/>
        <end position="23"/>
    </location>
</feature>
<sequence length="384" mass="42205">MRASSVLAAWAPVLLVMAPSVHGASLDTNPVAVATRESEDFVLGGDHPARGEALPADSPAFVIATAEAREQSNATDLSRLEAFFGIAFERMLARLPERGAFSTMPWPSGYWPSFLDGINHEWDAGRPSPAEKYARAFNLSISAFATTVSEANGVLKRKTRRACTADRDCSGLKDGSVCGKRKRESRGFCIPTWFGLCHAWAPAAIMELEPKCTVMMNGVEFKALITEVYDGADLPTVLTGSRFNGNDTTDKTTNRDKFGRHLDPRFRDLGAGFFHIAITNILGKLKKSVVVDVTAGREVWNEPVRGYQVLEATPWTLKNAAQVYLGMDNWIVEALDDGPLVLTMDPTKFTDFAEYTYFLELDASGEIIGGEWIEKSLNEHPDFL</sequence>
<dbReference type="Pfam" id="PF16683">
    <property type="entry name" value="TGase_elicitor"/>
    <property type="match status" value="2"/>
</dbReference>
<feature type="chain" id="PRO_5003872218" evidence="1">
    <location>
        <begin position="24"/>
        <end position="384"/>
    </location>
</feature>
<accession>K3WNA6</accession>
<dbReference type="VEuPathDB" id="FungiDB:PYU1_G006436"/>
<dbReference type="OMA" id="INHEWDA"/>
<dbReference type="STRING" id="431595.K3WNA6"/>
<dbReference type="AlphaFoldDB" id="K3WNA6"/>
<dbReference type="Proteomes" id="UP000019132">
    <property type="component" value="Unassembled WGS sequence"/>
</dbReference>
<dbReference type="InterPro" id="IPR032048">
    <property type="entry name" value="TGase_elicitor"/>
</dbReference>
<keyword evidence="1" id="KW-0732">Signal</keyword>
<evidence type="ECO:0000256" key="1">
    <source>
        <dbReference type="SAM" id="SignalP"/>
    </source>
</evidence>
<organism evidence="2 3">
    <name type="scientific">Globisporangium ultimum (strain ATCC 200006 / CBS 805.95 / DAOM BR144)</name>
    <name type="common">Pythium ultimum</name>
    <dbReference type="NCBI Taxonomy" id="431595"/>
    <lineage>
        <taxon>Eukaryota</taxon>
        <taxon>Sar</taxon>
        <taxon>Stramenopiles</taxon>
        <taxon>Oomycota</taxon>
        <taxon>Peronosporomycetes</taxon>
        <taxon>Pythiales</taxon>
        <taxon>Pythiaceae</taxon>
        <taxon>Globisporangium</taxon>
    </lineage>
</organism>
<dbReference type="EMBL" id="GL376604">
    <property type="status" value="NOT_ANNOTATED_CDS"/>
    <property type="molecule type" value="Genomic_DNA"/>
</dbReference>
<name>K3WNA6_GLOUD</name>
<dbReference type="EnsemblProtists" id="PYU1_T006448">
    <property type="protein sequence ID" value="PYU1_T006448"/>
    <property type="gene ID" value="PYU1_G006436"/>
</dbReference>
<proteinExistence type="predicted"/>
<evidence type="ECO:0000313" key="3">
    <source>
        <dbReference type="Proteomes" id="UP000019132"/>
    </source>
</evidence>
<evidence type="ECO:0000313" key="2">
    <source>
        <dbReference type="EnsemblProtists" id="PYU1_T006448"/>
    </source>
</evidence>
<dbReference type="eggNOG" id="ENOG502RWR8">
    <property type="taxonomic scope" value="Eukaryota"/>
</dbReference>
<protein>
    <submittedName>
        <fullName evidence="2">Uncharacterized protein</fullName>
    </submittedName>
</protein>
<reference evidence="2" key="3">
    <citation type="submission" date="2015-02" db="UniProtKB">
        <authorList>
            <consortium name="EnsemblProtists"/>
        </authorList>
    </citation>
    <scope>IDENTIFICATION</scope>
    <source>
        <strain evidence="2">DAOM BR144</strain>
    </source>
</reference>
<reference evidence="3" key="1">
    <citation type="journal article" date="2010" name="Genome Biol.">
        <title>Genome sequence of the necrotrophic plant pathogen Pythium ultimum reveals original pathogenicity mechanisms and effector repertoire.</title>
        <authorList>
            <person name="Levesque C.A."/>
            <person name="Brouwer H."/>
            <person name="Cano L."/>
            <person name="Hamilton J.P."/>
            <person name="Holt C."/>
            <person name="Huitema E."/>
            <person name="Raffaele S."/>
            <person name="Robideau G.P."/>
            <person name="Thines M."/>
            <person name="Win J."/>
            <person name="Zerillo M.M."/>
            <person name="Beakes G.W."/>
            <person name="Boore J.L."/>
            <person name="Busam D."/>
            <person name="Dumas B."/>
            <person name="Ferriera S."/>
            <person name="Fuerstenberg S.I."/>
            <person name="Gachon C.M."/>
            <person name="Gaulin E."/>
            <person name="Govers F."/>
            <person name="Grenville-Briggs L."/>
            <person name="Horner N."/>
            <person name="Hostetler J."/>
            <person name="Jiang R.H."/>
            <person name="Johnson J."/>
            <person name="Krajaejun T."/>
            <person name="Lin H."/>
            <person name="Meijer H.J."/>
            <person name="Moore B."/>
            <person name="Morris P."/>
            <person name="Phuntmart V."/>
            <person name="Puiu D."/>
            <person name="Shetty J."/>
            <person name="Stajich J.E."/>
            <person name="Tripathy S."/>
            <person name="Wawra S."/>
            <person name="van West P."/>
            <person name="Whitty B.R."/>
            <person name="Coutinho P.M."/>
            <person name="Henrissat B."/>
            <person name="Martin F."/>
            <person name="Thomas P.D."/>
            <person name="Tyler B.M."/>
            <person name="De Vries R.P."/>
            <person name="Kamoun S."/>
            <person name="Yandell M."/>
            <person name="Tisserat N."/>
            <person name="Buell C.R."/>
        </authorList>
    </citation>
    <scope>NUCLEOTIDE SEQUENCE</scope>
    <source>
        <strain evidence="3">DAOM:BR144</strain>
    </source>
</reference>
<reference evidence="3" key="2">
    <citation type="submission" date="2010-04" db="EMBL/GenBank/DDBJ databases">
        <authorList>
            <person name="Buell R."/>
            <person name="Hamilton J."/>
            <person name="Hostetler J."/>
        </authorList>
    </citation>
    <scope>NUCLEOTIDE SEQUENCE [LARGE SCALE GENOMIC DNA]</scope>
    <source>
        <strain evidence="3">DAOM:BR144</strain>
    </source>
</reference>
<dbReference type="GO" id="GO:0016755">
    <property type="term" value="F:aminoacyltransferase activity"/>
    <property type="evidence" value="ECO:0007669"/>
    <property type="project" value="InterPro"/>
</dbReference>
<dbReference type="HOGENOM" id="CLU_013767_2_0_1"/>
<dbReference type="Gene3D" id="3.30.40.240">
    <property type="entry name" value="Transglutaminase elicitor, body domain"/>
    <property type="match status" value="1"/>
</dbReference>
<dbReference type="InParanoid" id="K3WNA6"/>